<name>A0A0E9X6B3_ANGAN</name>
<reference evidence="2" key="2">
    <citation type="journal article" date="2015" name="Fish Shellfish Immunol.">
        <title>Early steps in the European eel (Anguilla anguilla)-Vibrio vulnificus interaction in the gills: Role of the RtxA13 toxin.</title>
        <authorList>
            <person name="Callol A."/>
            <person name="Pajuelo D."/>
            <person name="Ebbesson L."/>
            <person name="Teles M."/>
            <person name="MacKenzie S."/>
            <person name="Amaro C."/>
        </authorList>
    </citation>
    <scope>NUCLEOTIDE SEQUENCE</scope>
</reference>
<organism evidence="2">
    <name type="scientific">Anguilla anguilla</name>
    <name type="common">European freshwater eel</name>
    <name type="synonym">Muraena anguilla</name>
    <dbReference type="NCBI Taxonomy" id="7936"/>
    <lineage>
        <taxon>Eukaryota</taxon>
        <taxon>Metazoa</taxon>
        <taxon>Chordata</taxon>
        <taxon>Craniata</taxon>
        <taxon>Vertebrata</taxon>
        <taxon>Euteleostomi</taxon>
        <taxon>Actinopterygii</taxon>
        <taxon>Neopterygii</taxon>
        <taxon>Teleostei</taxon>
        <taxon>Anguilliformes</taxon>
        <taxon>Anguillidae</taxon>
        <taxon>Anguilla</taxon>
    </lineage>
</organism>
<keyword evidence="1" id="KW-0472">Membrane</keyword>
<dbReference type="EMBL" id="GBXM01011172">
    <property type="protein sequence ID" value="JAH97405.1"/>
    <property type="molecule type" value="Transcribed_RNA"/>
</dbReference>
<reference evidence="2" key="1">
    <citation type="submission" date="2014-11" db="EMBL/GenBank/DDBJ databases">
        <authorList>
            <person name="Amaro Gonzalez C."/>
        </authorList>
    </citation>
    <scope>NUCLEOTIDE SEQUENCE</scope>
</reference>
<keyword evidence="1" id="KW-0812">Transmembrane</keyword>
<sequence length="113" mass="12678">MQLIVKSSLLYPCLQENHKQQGCVSIQRKMFLYSEMPTDILSIIVETNGFLYAIPLTLFTLAKGNFRAFLQKIEWGLENGSSDTGIRGGDIQKLLSSKQVKCDTGEMERSNTA</sequence>
<dbReference type="AlphaFoldDB" id="A0A0E9X6B3"/>
<protein>
    <submittedName>
        <fullName evidence="2">Uncharacterized protein</fullName>
    </submittedName>
</protein>
<evidence type="ECO:0000313" key="2">
    <source>
        <dbReference type="EMBL" id="JAH97405.1"/>
    </source>
</evidence>
<proteinExistence type="predicted"/>
<evidence type="ECO:0000256" key="1">
    <source>
        <dbReference type="SAM" id="Phobius"/>
    </source>
</evidence>
<accession>A0A0E9X6B3</accession>
<keyword evidence="1" id="KW-1133">Transmembrane helix</keyword>
<feature type="transmembrane region" description="Helical" evidence="1">
    <location>
        <begin position="40"/>
        <end position="62"/>
    </location>
</feature>